<name>A0AA36M4U0_CYLNA</name>
<comment type="similarity">
    <text evidence="1">Belongs to the WD repeat WDR24 family.</text>
</comment>
<dbReference type="Gene3D" id="2.130.10.10">
    <property type="entry name" value="YVTN repeat-like/Quinoprotein amine dehydrogenase"/>
    <property type="match status" value="2"/>
</dbReference>
<dbReference type="Pfam" id="PF17034">
    <property type="entry name" value="zinc_ribbon_16"/>
    <property type="match status" value="1"/>
</dbReference>
<feature type="compositionally biased region" description="Acidic residues" evidence="7">
    <location>
        <begin position="833"/>
        <end position="847"/>
    </location>
</feature>
<evidence type="ECO:0000256" key="4">
    <source>
        <dbReference type="ARBA" id="ARBA00022737"/>
    </source>
</evidence>
<dbReference type="InterPro" id="IPR036322">
    <property type="entry name" value="WD40_repeat_dom_sf"/>
</dbReference>
<dbReference type="GO" id="GO:0005829">
    <property type="term" value="C:cytosol"/>
    <property type="evidence" value="ECO:0007669"/>
    <property type="project" value="TreeGrafter"/>
</dbReference>
<dbReference type="Proteomes" id="UP001176961">
    <property type="component" value="Unassembled WGS sequence"/>
</dbReference>
<keyword evidence="10" id="KW-1185">Reference proteome</keyword>
<keyword evidence="3 6" id="KW-0853">WD repeat</keyword>
<evidence type="ECO:0000256" key="3">
    <source>
        <dbReference type="ARBA" id="ARBA00022574"/>
    </source>
</evidence>
<feature type="region of interest" description="Disordered" evidence="7">
    <location>
        <begin position="1026"/>
        <end position="1057"/>
    </location>
</feature>
<keyword evidence="4" id="KW-0677">Repeat</keyword>
<dbReference type="InterPro" id="IPR037590">
    <property type="entry name" value="WDR24"/>
</dbReference>
<feature type="compositionally biased region" description="Polar residues" evidence="7">
    <location>
        <begin position="817"/>
        <end position="829"/>
    </location>
</feature>
<comment type="similarity">
    <text evidence="2">Belongs to the WD repeat mio family.</text>
</comment>
<dbReference type="GO" id="GO:0016239">
    <property type="term" value="P:positive regulation of macroautophagy"/>
    <property type="evidence" value="ECO:0007669"/>
    <property type="project" value="TreeGrafter"/>
</dbReference>
<gene>
    <name evidence="9" type="ORF">CYNAS_LOCUS9050</name>
</gene>
<dbReference type="SMART" id="SM00320">
    <property type="entry name" value="WD40"/>
    <property type="match status" value="7"/>
</dbReference>
<comment type="caution">
    <text evidence="9">The sequence shown here is derived from an EMBL/GenBank/DDBJ whole genome shotgun (WGS) entry which is preliminary data.</text>
</comment>
<evidence type="ECO:0000256" key="2">
    <source>
        <dbReference type="ARBA" id="ARBA00009713"/>
    </source>
</evidence>
<feature type="domain" description="GATOR2 complex protein MIO zinc-ribbon like" evidence="8">
    <location>
        <begin position="752"/>
        <end position="785"/>
    </location>
</feature>
<dbReference type="PANTHER" id="PTHR46200">
    <property type="entry name" value="GATOR COMPLEX PROTEIN WDR24"/>
    <property type="match status" value="1"/>
</dbReference>
<evidence type="ECO:0000259" key="8">
    <source>
        <dbReference type="Pfam" id="PF17034"/>
    </source>
</evidence>
<evidence type="ECO:0000256" key="6">
    <source>
        <dbReference type="PROSITE-ProRule" id="PRU00221"/>
    </source>
</evidence>
<dbReference type="Pfam" id="PF00400">
    <property type="entry name" value="WD40"/>
    <property type="match status" value="1"/>
</dbReference>
<dbReference type="GO" id="GO:1904263">
    <property type="term" value="P:positive regulation of TORC1 signaling"/>
    <property type="evidence" value="ECO:0007669"/>
    <property type="project" value="TreeGrafter"/>
</dbReference>
<dbReference type="EMBL" id="CATQJL010000223">
    <property type="protein sequence ID" value="CAJ0597067.1"/>
    <property type="molecule type" value="Genomic_DNA"/>
</dbReference>
<sequence>MSGVGPLEIPNVRKKSAELYLHDYDLDDDLSIATPPVNKNLIDVDDPVDALSANREQTRFVAAGCRGILKVFKMDEEGFMQVTDLRSARSRRLNLLYSPSNVAWSKLKDELIATTSNNGAVVLWDVNKGRIEMHYKSHQRSATVVHFHRSNENLLISGSRDAAVILYDLREAEPIKKFGGSNSYDVIRDLSFCLHQDQHDQFVTSDDSGTIRMWDTRKGDRPLIQFPAHQGYAASIALNPRERHLIASGGGRDKFIKVWNWSGARPNAPTYHVETMAPVGRVYWSPDPKNAFHIASCAVVNDMSVHIWDIRRPFLPYASFEDHSDSVTDMWWNARHPECIVSSGKDGLLVLHKMDQRQSPLSYACDVALDVAPDGLIGVATNSHIPIIKQQEHYMARKRTPYDPFRTPVRSQLSCGLPDNAMNTLQPTAFYKLAENYLAGGRPLQTLCNHNANLATLLGQLNIAQSWRLVAALLDQTGLQKVYDHDAECTAANYREKYDEYVKEMERHGKKVPEPPQTLALRPTYLTRFLNHHSSLEQPRKERLSPTNDHRYELKPSNVASGDFYFGAGELNKTTVEKGIENPHYNDFTGLKDEAFALKPDLSKLMFMSMSSDDDGYLEKEHVARMNWNPLQEVARLLRYHADQGDIQTCATIALVCGRRLSEVIDDFTVEAWLDSYMNMLDQLELHTAVAAVKKYSWIKRINQRSLEGTHFRLTHRGCNGQTLQCRCIKCHAVCGGTCSVCDGTLLHMTWFCRKCHHAAHPHHILEWFTTQRVCPVASCMCECGTNVVQTPQEKKMTVTKNKTLEAIRERSENCFRPTTSSDVTTLPYESSSDSDDSEDESDELSDTDITMPSSAADFEALLADPEVLERTETPAWRAKFTLPMENQYREMLRNTSDPKQRQELSTVLYWLQFYRLIGPKFLQDLQQKQAQKKPDLEAERQAYDLFYEYQAKQHKESDGRFPIEEVPKEFVELRGFLFPMGSEYGPLNADQARYRDYYERILNGENDPEEVEEVAEWERRSFAEYEESLSRKKSKKRKKTGDETISRTSIYGQRNR</sequence>
<dbReference type="GO" id="GO:0005774">
    <property type="term" value="C:vacuolar membrane"/>
    <property type="evidence" value="ECO:0007669"/>
    <property type="project" value="TreeGrafter"/>
</dbReference>
<evidence type="ECO:0000313" key="10">
    <source>
        <dbReference type="Proteomes" id="UP001176961"/>
    </source>
</evidence>
<dbReference type="SUPFAM" id="SSF50978">
    <property type="entry name" value="WD40 repeat-like"/>
    <property type="match status" value="1"/>
</dbReference>
<evidence type="ECO:0000256" key="1">
    <source>
        <dbReference type="ARBA" id="ARBA00008134"/>
    </source>
</evidence>
<evidence type="ECO:0000256" key="5">
    <source>
        <dbReference type="ARBA" id="ARBA00040269"/>
    </source>
</evidence>
<accession>A0AA36M4U0</accession>
<evidence type="ECO:0000313" key="9">
    <source>
        <dbReference type="EMBL" id="CAJ0597067.1"/>
    </source>
</evidence>
<reference evidence="9" key="1">
    <citation type="submission" date="2023-07" db="EMBL/GenBank/DDBJ databases">
        <authorList>
            <consortium name="CYATHOMIX"/>
        </authorList>
    </citation>
    <scope>NUCLEOTIDE SEQUENCE</scope>
    <source>
        <strain evidence="9">N/A</strain>
    </source>
</reference>
<dbReference type="PROSITE" id="PS50082">
    <property type="entry name" value="WD_REPEATS_2"/>
    <property type="match status" value="1"/>
</dbReference>
<dbReference type="AlphaFoldDB" id="A0AA36M4U0"/>
<dbReference type="GO" id="GO:0061700">
    <property type="term" value="C:GATOR2 complex"/>
    <property type="evidence" value="ECO:0007669"/>
    <property type="project" value="TreeGrafter"/>
</dbReference>
<dbReference type="InterPro" id="IPR015943">
    <property type="entry name" value="WD40/YVTN_repeat-like_dom_sf"/>
</dbReference>
<protein>
    <recommendedName>
        <fullName evidence="5">GATOR2 complex protein WDR24</fullName>
    </recommendedName>
</protein>
<organism evidence="9 10">
    <name type="scientific">Cylicocyclus nassatus</name>
    <name type="common">Nematode worm</name>
    <dbReference type="NCBI Taxonomy" id="53992"/>
    <lineage>
        <taxon>Eukaryota</taxon>
        <taxon>Metazoa</taxon>
        <taxon>Ecdysozoa</taxon>
        <taxon>Nematoda</taxon>
        <taxon>Chromadorea</taxon>
        <taxon>Rhabditida</taxon>
        <taxon>Rhabditina</taxon>
        <taxon>Rhabditomorpha</taxon>
        <taxon>Strongyloidea</taxon>
        <taxon>Strongylidae</taxon>
        <taxon>Cylicocyclus</taxon>
    </lineage>
</organism>
<feature type="repeat" description="WD" evidence="6">
    <location>
        <begin position="135"/>
        <end position="177"/>
    </location>
</feature>
<feature type="region of interest" description="Disordered" evidence="7">
    <location>
        <begin position="816"/>
        <end position="850"/>
    </location>
</feature>
<evidence type="ECO:0000256" key="7">
    <source>
        <dbReference type="SAM" id="MobiDB-lite"/>
    </source>
</evidence>
<dbReference type="InterPro" id="IPR001680">
    <property type="entry name" value="WD40_rpt"/>
</dbReference>
<dbReference type="PANTHER" id="PTHR46200:SF1">
    <property type="entry name" value="GATOR COMPLEX PROTEIN WDR24"/>
    <property type="match status" value="1"/>
</dbReference>
<feature type="compositionally biased region" description="Polar residues" evidence="7">
    <location>
        <begin position="1047"/>
        <end position="1057"/>
    </location>
</feature>
<dbReference type="InterPro" id="IPR031488">
    <property type="entry name" value="Zn_ribbon_mio"/>
</dbReference>
<proteinExistence type="inferred from homology"/>